<dbReference type="RefSeq" id="WP_010075737.1">
    <property type="nucleotide sequence ID" value="NC_014393.1"/>
</dbReference>
<protein>
    <submittedName>
        <fullName evidence="4">Extracellular solute-binding protein family 3</fullName>
    </submittedName>
</protein>
<keyword evidence="2" id="KW-0472">Membrane</keyword>
<dbReference type="SMART" id="SM00062">
    <property type="entry name" value="PBPb"/>
    <property type="match status" value="1"/>
</dbReference>
<dbReference type="KEGG" id="ccb:Clocel_2947"/>
<evidence type="ECO:0000313" key="5">
    <source>
        <dbReference type="Proteomes" id="UP000002730"/>
    </source>
</evidence>
<organism evidence="4 5">
    <name type="scientific">Clostridium cellulovorans (strain ATCC 35296 / DSM 3052 / OCM 3 / 743B)</name>
    <dbReference type="NCBI Taxonomy" id="573061"/>
    <lineage>
        <taxon>Bacteria</taxon>
        <taxon>Bacillati</taxon>
        <taxon>Bacillota</taxon>
        <taxon>Clostridia</taxon>
        <taxon>Eubacteriales</taxon>
        <taxon>Clostridiaceae</taxon>
        <taxon>Clostridium</taxon>
    </lineage>
</organism>
<keyword evidence="5" id="KW-1185">Reference proteome</keyword>
<reference evidence="4 5" key="1">
    <citation type="submission" date="2010-08" db="EMBL/GenBank/DDBJ databases">
        <title>Complete sequence of Clostridium cellulovorans 743B.</title>
        <authorList>
            <consortium name="US DOE Joint Genome Institute"/>
            <person name="Lucas S."/>
            <person name="Copeland A."/>
            <person name="Lapidus A."/>
            <person name="Cheng J.-F."/>
            <person name="Bruce D."/>
            <person name="Goodwin L."/>
            <person name="Pitluck S."/>
            <person name="Chertkov O."/>
            <person name="Detter J.C."/>
            <person name="Han C."/>
            <person name="Tapia R."/>
            <person name="Land M."/>
            <person name="Hauser L."/>
            <person name="Chang Y.-J."/>
            <person name="Jeffries C."/>
            <person name="Kyrpides N."/>
            <person name="Ivanova N."/>
            <person name="Mikhailova N."/>
            <person name="Hemme C.L."/>
            <person name="Woyke T."/>
        </authorList>
    </citation>
    <scope>NUCLEOTIDE SEQUENCE [LARGE SCALE GENOMIC DNA]</scope>
    <source>
        <strain evidence="5">ATCC 35296 / DSM 3052 / OCM 3 / 743B</strain>
    </source>
</reference>
<keyword evidence="2" id="KW-0812">Transmembrane</keyword>
<dbReference type="SUPFAM" id="SSF53850">
    <property type="entry name" value="Periplasmic binding protein-like II"/>
    <property type="match status" value="1"/>
</dbReference>
<dbReference type="OrthoDB" id="115856at2"/>
<dbReference type="CDD" id="cd13530">
    <property type="entry name" value="PBP2_peptides_like"/>
    <property type="match status" value="1"/>
</dbReference>
<dbReference type="HOGENOM" id="CLU_019602_18_2_9"/>
<dbReference type="PANTHER" id="PTHR35936:SF17">
    <property type="entry name" value="ARGININE-BINDING EXTRACELLULAR PROTEIN ARTP"/>
    <property type="match status" value="1"/>
</dbReference>
<dbReference type="AlphaFoldDB" id="D9SSX8"/>
<dbReference type="eggNOG" id="COG0834">
    <property type="taxonomic scope" value="Bacteria"/>
</dbReference>
<feature type="domain" description="Solute-binding protein family 3/N-terminal" evidence="3">
    <location>
        <begin position="53"/>
        <end position="282"/>
    </location>
</feature>
<evidence type="ECO:0000259" key="3">
    <source>
        <dbReference type="SMART" id="SM00062"/>
    </source>
</evidence>
<evidence type="ECO:0000256" key="1">
    <source>
        <dbReference type="ARBA" id="ARBA00022729"/>
    </source>
</evidence>
<evidence type="ECO:0000256" key="2">
    <source>
        <dbReference type="SAM" id="Phobius"/>
    </source>
</evidence>
<name>D9SSX8_CLOC7</name>
<dbReference type="STRING" id="573061.Clocel_2947"/>
<sequence length="293" mass="33395">MKKCISRRKLILNIIAITFIGIFLIYQPKVFNGKNLPITDSKDRLELIKERKVMNVVISDNNYPFSYIDPETNELTGINGDIIKEIARRLGLERVEVKKIVPFEDLLTELNNNKEIDVMSDRMYAIEERKKIALFTDILYKEWEVVVIPKFSKITVKEDLKNAVVGAQEGTVFLDLANKWKEQKLIKDVVVFDNQANLMSAINTLKVDAGITDSILVSYLISNNPKLYLKTLYPYEPELPGLIASAVRKNDVSLANAINKEIDGMKKDKTLLKILESYGLNQENFVPADNPIT</sequence>
<gene>
    <name evidence="4" type="ordered locus">Clocel_2947</name>
</gene>
<dbReference type="Gene3D" id="3.40.190.10">
    <property type="entry name" value="Periplasmic binding protein-like II"/>
    <property type="match status" value="2"/>
</dbReference>
<dbReference type="InterPro" id="IPR001638">
    <property type="entry name" value="Solute-binding_3/MltF_N"/>
</dbReference>
<proteinExistence type="predicted"/>
<dbReference type="EMBL" id="CP002160">
    <property type="protein sequence ID" value="ADL52640.1"/>
    <property type="molecule type" value="Genomic_DNA"/>
</dbReference>
<dbReference type="Proteomes" id="UP000002730">
    <property type="component" value="Chromosome"/>
</dbReference>
<keyword evidence="2" id="KW-1133">Transmembrane helix</keyword>
<feature type="transmembrane region" description="Helical" evidence="2">
    <location>
        <begin position="10"/>
        <end position="26"/>
    </location>
</feature>
<dbReference type="PANTHER" id="PTHR35936">
    <property type="entry name" value="MEMBRANE-BOUND LYTIC MUREIN TRANSGLYCOSYLASE F"/>
    <property type="match status" value="1"/>
</dbReference>
<accession>D9SSX8</accession>
<keyword evidence="1" id="KW-0732">Signal</keyword>
<dbReference type="Pfam" id="PF00497">
    <property type="entry name" value="SBP_bac_3"/>
    <property type="match status" value="1"/>
</dbReference>
<evidence type="ECO:0000313" key="4">
    <source>
        <dbReference type="EMBL" id="ADL52640.1"/>
    </source>
</evidence>